<evidence type="ECO:0008006" key="3">
    <source>
        <dbReference type="Google" id="ProtNLM"/>
    </source>
</evidence>
<organism evidence="1 2">
    <name type="scientific">Conchiformibius steedae</name>
    <dbReference type="NCBI Taxonomy" id="153493"/>
    <lineage>
        <taxon>Bacteria</taxon>
        <taxon>Pseudomonadati</taxon>
        <taxon>Pseudomonadota</taxon>
        <taxon>Betaproteobacteria</taxon>
        <taxon>Neisseriales</taxon>
        <taxon>Neisseriaceae</taxon>
        <taxon>Conchiformibius</taxon>
    </lineage>
</organism>
<name>A0A3P1ZWX0_9NEIS</name>
<dbReference type="Gene3D" id="2.40.10.270">
    <property type="entry name" value="Bacteriophage SPP1 head-tail adaptor protein"/>
    <property type="match status" value="1"/>
</dbReference>
<dbReference type="InterPro" id="IPR008767">
    <property type="entry name" value="Phage_SPP1_head-tail_adaptor"/>
</dbReference>
<protein>
    <recommendedName>
        <fullName evidence="3">Head-tail adaptor protein</fullName>
    </recommendedName>
</protein>
<evidence type="ECO:0000313" key="1">
    <source>
        <dbReference type="EMBL" id="RRD87641.1"/>
    </source>
</evidence>
<reference evidence="1 2" key="1">
    <citation type="submission" date="2018-11" db="EMBL/GenBank/DDBJ databases">
        <title>Genomes From Bacteria Associated with the Canine Oral Cavity: a Test Case for Automated Genome-Based Taxonomic Assignment.</title>
        <authorList>
            <person name="Coil D.A."/>
            <person name="Jospin G."/>
            <person name="Darling A.E."/>
            <person name="Wallis C."/>
            <person name="Davis I.J."/>
            <person name="Harris S."/>
            <person name="Eisen J.A."/>
            <person name="Holcombe L.J."/>
            <person name="O'Flynn C."/>
        </authorList>
    </citation>
    <scope>NUCLEOTIDE SEQUENCE [LARGE SCALE GENOMIC DNA]</scope>
    <source>
        <strain evidence="1 2">COT-280</strain>
    </source>
</reference>
<dbReference type="EMBL" id="RQYC01000070">
    <property type="protein sequence ID" value="RRD87641.1"/>
    <property type="molecule type" value="Genomic_DNA"/>
</dbReference>
<dbReference type="InterPro" id="IPR038666">
    <property type="entry name" value="SSP1_head-tail_sf"/>
</dbReference>
<dbReference type="AlphaFoldDB" id="A0A3P1ZWX0"/>
<dbReference type="NCBIfam" id="TIGR01563">
    <property type="entry name" value="gp16_SPP1"/>
    <property type="match status" value="1"/>
</dbReference>
<dbReference type="Pfam" id="PF05521">
    <property type="entry name" value="Phage_HCP"/>
    <property type="match status" value="1"/>
</dbReference>
<keyword evidence="2" id="KW-1185">Reference proteome</keyword>
<accession>A0A3P1ZWX0</accession>
<comment type="caution">
    <text evidence="1">The sequence shown here is derived from an EMBL/GenBank/DDBJ whole genome shotgun (WGS) entry which is preliminary data.</text>
</comment>
<gene>
    <name evidence="1" type="ORF">EII21_11535</name>
</gene>
<dbReference type="Proteomes" id="UP000269923">
    <property type="component" value="Unassembled WGS sequence"/>
</dbReference>
<sequence>MLMQAGKLNTRIVLQRPVEQRDSYGSIVKTWQTVAHLWADVRFQSGREYQRNHADLGVATASVRIRYRRDADNIVN</sequence>
<evidence type="ECO:0000313" key="2">
    <source>
        <dbReference type="Proteomes" id="UP000269923"/>
    </source>
</evidence>
<proteinExistence type="predicted"/>